<feature type="region of interest" description="Disordered" evidence="15">
    <location>
        <begin position="381"/>
        <end position="405"/>
    </location>
</feature>
<feature type="disulfide bond" evidence="14">
    <location>
        <begin position="35"/>
        <end position="75"/>
    </location>
</feature>
<dbReference type="Pfam" id="PF20684">
    <property type="entry name" value="Fung_rhodopsin"/>
    <property type="match status" value="1"/>
</dbReference>
<name>A0A9P9EA02_9HYPO</name>
<evidence type="ECO:0000256" key="3">
    <source>
        <dbReference type="ARBA" id="ARBA00004613"/>
    </source>
</evidence>
<accession>A0A9P9EA02</accession>
<dbReference type="GO" id="GO:0005576">
    <property type="term" value="C:extracellular region"/>
    <property type="evidence" value="ECO:0007669"/>
    <property type="project" value="UniProtKB-SubCell"/>
</dbReference>
<dbReference type="InterPro" id="IPR008427">
    <property type="entry name" value="Extracellular_membr_CFEM_dom"/>
</dbReference>
<feature type="signal peptide" evidence="17">
    <location>
        <begin position="1"/>
        <end position="19"/>
    </location>
</feature>
<feature type="domain" description="CFEM" evidence="18">
    <location>
        <begin position="7"/>
        <end position="115"/>
    </location>
</feature>
<feature type="compositionally biased region" description="Polar residues" evidence="15">
    <location>
        <begin position="381"/>
        <end position="399"/>
    </location>
</feature>
<evidence type="ECO:0000313" key="20">
    <source>
        <dbReference type="Proteomes" id="UP000738349"/>
    </source>
</evidence>
<keyword evidence="6" id="KW-0336">GPI-anchor</keyword>
<keyword evidence="7 16" id="KW-0812">Transmembrane</keyword>
<evidence type="ECO:0000313" key="19">
    <source>
        <dbReference type="EMBL" id="KAH7134110.1"/>
    </source>
</evidence>
<evidence type="ECO:0000256" key="17">
    <source>
        <dbReference type="SAM" id="SignalP"/>
    </source>
</evidence>
<evidence type="ECO:0000256" key="12">
    <source>
        <dbReference type="ARBA" id="ARBA00023288"/>
    </source>
</evidence>
<comment type="subcellular location">
    <subcellularLocation>
        <location evidence="2">Membrane</location>
        <topology evidence="2">Lipid-anchor</topology>
        <topology evidence="2">GPI-anchor</topology>
    </subcellularLocation>
    <subcellularLocation>
        <location evidence="1">Membrane</location>
        <topology evidence="1">Multi-pass membrane protein</topology>
    </subcellularLocation>
    <subcellularLocation>
        <location evidence="3">Secreted</location>
    </subcellularLocation>
</comment>
<evidence type="ECO:0000256" key="10">
    <source>
        <dbReference type="ARBA" id="ARBA00023136"/>
    </source>
</evidence>
<keyword evidence="12" id="KW-0449">Lipoprotein</keyword>
<feature type="disulfide bond" evidence="14">
    <location>
        <begin position="49"/>
        <end position="56"/>
    </location>
</feature>
<organism evidence="19 20">
    <name type="scientific">Dactylonectria macrodidyma</name>
    <dbReference type="NCBI Taxonomy" id="307937"/>
    <lineage>
        <taxon>Eukaryota</taxon>
        <taxon>Fungi</taxon>
        <taxon>Dikarya</taxon>
        <taxon>Ascomycota</taxon>
        <taxon>Pezizomycotina</taxon>
        <taxon>Sordariomycetes</taxon>
        <taxon>Hypocreomycetidae</taxon>
        <taxon>Hypocreales</taxon>
        <taxon>Nectriaceae</taxon>
        <taxon>Dactylonectria</taxon>
    </lineage>
</organism>
<dbReference type="SMART" id="SM00747">
    <property type="entry name" value="CFEM"/>
    <property type="match status" value="1"/>
</dbReference>
<evidence type="ECO:0000256" key="13">
    <source>
        <dbReference type="ARBA" id="ARBA00038359"/>
    </source>
</evidence>
<dbReference type="PANTHER" id="PTHR33048">
    <property type="entry name" value="PTH11-LIKE INTEGRAL MEMBRANE PROTEIN (AFU_ORTHOLOGUE AFUA_5G11245)"/>
    <property type="match status" value="1"/>
</dbReference>
<reference evidence="19" key="1">
    <citation type="journal article" date="2021" name="Nat. Commun.">
        <title>Genetic determinants of endophytism in the Arabidopsis root mycobiome.</title>
        <authorList>
            <person name="Mesny F."/>
            <person name="Miyauchi S."/>
            <person name="Thiergart T."/>
            <person name="Pickel B."/>
            <person name="Atanasova L."/>
            <person name="Karlsson M."/>
            <person name="Huettel B."/>
            <person name="Barry K.W."/>
            <person name="Haridas S."/>
            <person name="Chen C."/>
            <person name="Bauer D."/>
            <person name="Andreopoulos W."/>
            <person name="Pangilinan J."/>
            <person name="LaButti K."/>
            <person name="Riley R."/>
            <person name="Lipzen A."/>
            <person name="Clum A."/>
            <person name="Drula E."/>
            <person name="Henrissat B."/>
            <person name="Kohler A."/>
            <person name="Grigoriev I.V."/>
            <person name="Martin F.M."/>
            <person name="Hacquard S."/>
        </authorList>
    </citation>
    <scope>NUCLEOTIDE SEQUENCE</scope>
    <source>
        <strain evidence="19">MPI-CAGE-AT-0147</strain>
    </source>
</reference>
<keyword evidence="5" id="KW-0964">Secreted</keyword>
<feature type="disulfide bond" evidence="14">
    <location>
        <begin position="39"/>
        <end position="70"/>
    </location>
</feature>
<feature type="transmembrane region" description="Helical" evidence="16">
    <location>
        <begin position="335"/>
        <end position="359"/>
    </location>
</feature>
<evidence type="ECO:0000256" key="5">
    <source>
        <dbReference type="ARBA" id="ARBA00022525"/>
    </source>
</evidence>
<evidence type="ECO:0000259" key="18">
    <source>
        <dbReference type="PROSITE" id="PS52012"/>
    </source>
</evidence>
<keyword evidence="20" id="KW-1185">Reference proteome</keyword>
<comment type="caution">
    <text evidence="14">Lacks conserved residue(s) required for the propagation of feature annotation.</text>
</comment>
<comment type="caution">
    <text evidence="19">The sequence shown here is derived from an EMBL/GenBank/DDBJ whole genome shotgun (WGS) entry which is preliminary data.</text>
</comment>
<evidence type="ECO:0000256" key="16">
    <source>
        <dbReference type="SAM" id="Phobius"/>
    </source>
</evidence>
<evidence type="ECO:0000256" key="6">
    <source>
        <dbReference type="ARBA" id="ARBA00022622"/>
    </source>
</evidence>
<keyword evidence="10 16" id="KW-0472">Membrane</keyword>
<evidence type="ECO:0000256" key="4">
    <source>
        <dbReference type="ARBA" id="ARBA00010031"/>
    </source>
</evidence>
<evidence type="ECO:0000256" key="2">
    <source>
        <dbReference type="ARBA" id="ARBA00004589"/>
    </source>
</evidence>
<dbReference type="InterPro" id="IPR052337">
    <property type="entry name" value="SAT4-like"/>
</dbReference>
<dbReference type="PANTHER" id="PTHR33048:SF143">
    <property type="entry name" value="EXTRACELLULAR MEMBRANE PROTEIN CFEM DOMAIN-CONTAINING PROTEIN-RELATED"/>
    <property type="match status" value="1"/>
</dbReference>
<evidence type="ECO:0000256" key="7">
    <source>
        <dbReference type="ARBA" id="ARBA00022692"/>
    </source>
</evidence>
<dbReference type="AlphaFoldDB" id="A0A9P9EA02"/>
<dbReference type="GO" id="GO:0098552">
    <property type="term" value="C:side of membrane"/>
    <property type="evidence" value="ECO:0007669"/>
    <property type="project" value="UniProtKB-KW"/>
</dbReference>
<dbReference type="Proteomes" id="UP000738349">
    <property type="component" value="Unassembled WGS sequence"/>
</dbReference>
<feature type="transmembrane region" description="Helical" evidence="16">
    <location>
        <begin position="295"/>
        <end position="315"/>
    </location>
</feature>
<proteinExistence type="inferred from homology"/>
<comment type="similarity">
    <text evidence="13">Belongs to the SAT4 family.</text>
</comment>
<dbReference type="InterPro" id="IPR049326">
    <property type="entry name" value="Rhodopsin_dom_fungi"/>
</dbReference>
<evidence type="ECO:0000256" key="1">
    <source>
        <dbReference type="ARBA" id="ARBA00004141"/>
    </source>
</evidence>
<evidence type="ECO:0000256" key="9">
    <source>
        <dbReference type="ARBA" id="ARBA00022989"/>
    </source>
</evidence>
<sequence>MLAQWKFLAACLLVKGVLGQAPRAATSALASLPECALLCLATAVADSPCSATNQTCMCTNEALQVQVTVCVSESCTIKEALFTKNVTSTNCGAPVRNQAVQYEILSNTLGVISGVFVVARFSFKIWQQLEIGLDDWFTLMTIFAGIPSSIITVHGTIKNGLGRDIWTLTSPQITNFGMFFYIMAVLYFLHVTLLKLALLFFYLRIFPATPIRRTLWVTVIFNCIFGAVFVIMAIFQCKPISYFWTKWDGEHTGQCLDINAIAWSNSGISIALDVWMLAIPLSQLKALNLSWRKKLGVGIMFCVGTFVTVVSILRLRSLISFGSHSQNPTWDFVEVSMWSTIEINIGIICTCMPTIRLILVRIFPTLMGTTQRYYAKYGSRQTSAHSRNRPVATSVTSNVDRPKHGVDPKGITCHKTYEVEYGENNDEVQLVYMRNSERELDYRRTGSDVSV</sequence>
<evidence type="ECO:0000256" key="14">
    <source>
        <dbReference type="PROSITE-ProRule" id="PRU01356"/>
    </source>
</evidence>
<keyword evidence="11 14" id="KW-1015">Disulfide bond</keyword>
<evidence type="ECO:0000256" key="8">
    <source>
        <dbReference type="ARBA" id="ARBA00022729"/>
    </source>
</evidence>
<evidence type="ECO:0000256" key="11">
    <source>
        <dbReference type="ARBA" id="ARBA00023157"/>
    </source>
</evidence>
<dbReference type="OrthoDB" id="2496787at2759"/>
<feature type="transmembrane region" description="Helical" evidence="16">
    <location>
        <begin position="215"/>
        <end position="235"/>
    </location>
</feature>
<dbReference type="EMBL" id="JAGMUV010000014">
    <property type="protein sequence ID" value="KAH7134110.1"/>
    <property type="molecule type" value="Genomic_DNA"/>
</dbReference>
<feature type="transmembrane region" description="Helical" evidence="16">
    <location>
        <begin position="260"/>
        <end position="283"/>
    </location>
</feature>
<comment type="similarity">
    <text evidence="4">Belongs to the RBT5 family.</text>
</comment>
<dbReference type="PROSITE" id="PS52012">
    <property type="entry name" value="CFEM"/>
    <property type="match status" value="1"/>
</dbReference>
<dbReference type="Pfam" id="PF05730">
    <property type="entry name" value="CFEM"/>
    <property type="match status" value="1"/>
</dbReference>
<protein>
    <recommendedName>
        <fullName evidence="18">CFEM domain-containing protein</fullName>
    </recommendedName>
</protein>
<evidence type="ECO:0000256" key="15">
    <source>
        <dbReference type="SAM" id="MobiDB-lite"/>
    </source>
</evidence>
<keyword evidence="6" id="KW-0325">Glycoprotein</keyword>
<feature type="chain" id="PRO_5040417585" description="CFEM domain-containing protein" evidence="17">
    <location>
        <begin position="20"/>
        <end position="451"/>
    </location>
</feature>
<keyword evidence="8 17" id="KW-0732">Signal</keyword>
<feature type="disulfide bond" evidence="14">
    <location>
        <begin position="58"/>
        <end position="91"/>
    </location>
</feature>
<gene>
    <name evidence="19" type="ORF">EDB81DRAFT_90968</name>
</gene>
<feature type="transmembrane region" description="Helical" evidence="16">
    <location>
        <begin position="177"/>
        <end position="203"/>
    </location>
</feature>
<keyword evidence="9 16" id="KW-1133">Transmembrane helix</keyword>